<accession>A0A0W0TEK4</accession>
<dbReference type="STRING" id="453.Lfee_3260"/>
<sequence length="240" mass="27428">MLKHAQSLPEEQQTSLPIGRPLAHGFAPHVLTGEKLVMIPLMPDHRYKLHADIFSKPQIMQYFGTGKSFTLEEYTSIHLDRAQQNLTFQYDKYTGHLSRFTWTIITHDGIAGRLNIFPTEGRTELAFCISPAQQGRALARRASELVVAYMGDDASYIATAHPKNKASSKTLEQVHYPDGKFVFFRDAERQNVPNKYGADQPRDYFLSQKQNKFSFFSFIRGEVHIDMSEELQHEGNAYKA</sequence>
<proteinExistence type="predicted"/>
<dbReference type="PATRIC" id="fig|453.4.peg.3560"/>
<dbReference type="GO" id="GO:0016747">
    <property type="term" value="F:acyltransferase activity, transferring groups other than amino-acyl groups"/>
    <property type="evidence" value="ECO:0007669"/>
    <property type="project" value="InterPro"/>
</dbReference>
<gene>
    <name evidence="2" type="ORF">Lfee_3260</name>
    <name evidence="3" type="ORF">NCTC12022_02733</name>
</gene>
<dbReference type="RefSeq" id="WP_058448076.1">
    <property type="nucleotide sequence ID" value="NZ_CAAAHT010000086.1"/>
</dbReference>
<dbReference type="Proteomes" id="UP000251942">
    <property type="component" value="Unassembled WGS sequence"/>
</dbReference>
<dbReference type="Pfam" id="PF13302">
    <property type="entry name" value="Acetyltransf_3"/>
    <property type="match status" value="1"/>
</dbReference>
<protein>
    <recommendedName>
        <fullName evidence="1">N-acetyltransferase domain-containing protein</fullName>
    </recommendedName>
</protein>
<evidence type="ECO:0000313" key="4">
    <source>
        <dbReference type="Proteomes" id="UP000054698"/>
    </source>
</evidence>
<dbReference type="InterPro" id="IPR000182">
    <property type="entry name" value="GNAT_dom"/>
</dbReference>
<name>A0A0W0TEK4_9GAMM</name>
<dbReference type="Proteomes" id="UP000054698">
    <property type="component" value="Unassembled WGS sequence"/>
</dbReference>
<reference evidence="3 5" key="2">
    <citation type="submission" date="2018-06" db="EMBL/GenBank/DDBJ databases">
        <authorList>
            <consortium name="Pathogen Informatics"/>
            <person name="Doyle S."/>
        </authorList>
    </citation>
    <scope>NUCLEOTIDE SEQUENCE [LARGE SCALE GENOMIC DNA]</scope>
    <source>
        <strain evidence="3 5">NCTC12022</strain>
    </source>
</reference>
<evidence type="ECO:0000313" key="3">
    <source>
        <dbReference type="EMBL" id="SPX61976.1"/>
    </source>
</evidence>
<evidence type="ECO:0000313" key="5">
    <source>
        <dbReference type="Proteomes" id="UP000251942"/>
    </source>
</evidence>
<dbReference type="EMBL" id="UASS01000032">
    <property type="protein sequence ID" value="SPX61976.1"/>
    <property type="molecule type" value="Genomic_DNA"/>
</dbReference>
<evidence type="ECO:0000259" key="1">
    <source>
        <dbReference type="Pfam" id="PF13302"/>
    </source>
</evidence>
<dbReference type="InterPro" id="IPR016181">
    <property type="entry name" value="Acyl_CoA_acyltransferase"/>
</dbReference>
<dbReference type="SUPFAM" id="SSF55729">
    <property type="entry name" value="Acyl-CoA N-acyltransferases (Nat)"/>
    <property type="match status" value="1"/>
</dbReference>
<dbReference type="EMBL" id="LNYB01000090">
    <property type="protein sequence ID" value="KTC94023.1"/>
    <property type="molecule type" value="Genomic_DNA"/>
</dbReference>
<feature type="domain" description="N-acetyltransferase" evidence="1">
    <location>
        <begin position="36"/>
        <end position="174"/>
    </location>
</feature>
<organism evidence="2 4">
    <name type="scientific">Legionella feeleii</name>
    <dbReference type="NCBI Taxonomy" id="453"/>
    <lineage>
        <taxon>Bacteria</taxon>
        <taxon>Pseudomonadati</taxon>
        <taxon>Pseudomonadota</taxon>
        <taxon>Gammaproteobacteria</taxon>
        <taxon>Legionellales</taxon>
        <taxon>Legionellaceae</taxon>
        <taxon>Legionella</taxon>
    </lineage>
</organism>
<keyword evidence="4" id="KW-1185">Reference proteome</keyword>
<reference evidence="2 4" key="1">
    <citation type="submission" date="2015-11" db="EMBL/GenBank/DDBJ databases">
        <title>Genomic analysis of 38 Legionella species identifies large and diverse effector repertoires.</title>
        <authorList>
            <person name="Burstein D."/>
            <person name="Amaro F."/>
            <person name="Zusman T."/>
            <person name="Lifshitz Z."/>
            <person name="Cohen O."/>
            <person name="Gilbert J.A."/>
            <person name="Pupko T."/>
            <person name="Shuman H.A."/>
            <person name="Segal G."/>
        </authorList>
    </citation>
    <scope>NUCLEOTIDE SEQUENCE [LARGE SCALE GENOMIC DNA]</scope>
    <source>
        <strain evidence="2 4">WO-44C</strain>
    </source>
</reference>
<dbReference type="Gene3D" id="3.40.630.30">
    <property type="match status" value="1"/>
</dbReference>
<evidence type="ECO:0000313" key="2">
    <source>
        <dbReference type="EMBL" id="KTC94023.1"/>
    </source>
</evidence>
<dbReference type="AlphaFoldDB" id="A0A0W0TEK4"/>